<organism evidence="2 3">
    <name type="scientific">Punica granatum</name>
    <name type="common">Pomegranate</name>
    <dbReference type="NCBI Taxonomy" id="22663"/>
    <lineage>
        <taxon>Eukaryota</taxon>
        <taxon>Viridiplantae</taxon>
        <taxon>Streptophyta</taxon>
        <taxon>Embryophyta</taxon>
        <taxon>Tracheophyta</taxon>
        <taxon>Spermatophyta</taxon>
        <taxon>Magnoliopsida</taxon>
        <taxon>eudicotyledons</taxon>
        <taxon>Gunneridae</taxon>
        <taxon>Pentapetalae</taxon>
        <taxon>rosids</taxon>
        <taxon>malvids</taxon>
        <taxon>Myrtales</taxon>
        <taxon>Lythraceae</taxon>
        <taxon>Punica</taxon>
    </lineage>
</organism>
<name>A0A2I0KAJ9_PUNGR</name>
<evidence type="ECO:0000256" key="1">
    <source>
        <dbReference type="SAM" id="MobiDB-lite"/>
    </source>
</evidence>
<accession>A0A2I0KAJ9</accession>
<gene>
    <name evidence="2" type="ORF">CRG98_014068</name>
</gene>
<dbReference type="EMBL" id="PGOL01000742">
    <property type="protein sequence ID" value="PKI65568.1"/>
    <property type="molecule type" value="Genomic_DNA"/>
</dbReference>
<dbReference type="Proteomes" id="UP000233551">
    <property type="component" value="Unassembled WGS sequence"/>
</dbReference>
<sequence length="74" mass="8507">MLKKRRNQRPLETGDREQRLEAAGDKEQQLKQRLEEVQVAATRDKEAATGLTIRAATETTVKSWRQEVQLESEA</sequence>
<protein>
    <submittedName>
        <fullName evidence="2">Uncharacterized protein</fullName>
    </submittedName>
</protein>
<keyword evidence="3" id="KW-1185">Reference proteome</keyword>
<feature type="compositionally biased region" description="Basic and acidic residues" evidence="1">
    <location>
        <begin position="12"/>
        <end position="29"/>
    </location>
</feature>
<proteinExistence type="predicted"/>
<feature type="region of interest" description="Disordered" evidence="1">
    <location>
        <begin position="1"/>
        <end position="29"/>
    </location>
</feature>
<evidence type="ECO:0000313" key="3">
    <source>
        <dbReference type="Proteomes" id="UP000233551"/>
    </source>
</evidence>
<reference evidence="2 3" key="1">
    <citation type="submission" date="2017-11" db="EMBL/GenBank/DDBJ databases">
        <title>De-novo sequencing of pomegranate (Punica granatum L.) genome.</title>
        <authorList>
            <person name="Akparov Z."/>
            <person name="Amiraslanov A."/>
            <person name="Hajiyeva S."/>
            <person name="Abbasov M."/>
            <person name="Kaur K."/>
            <person name="Hamwieh A."/>
            <person name="Solovyev V."/>
            <person name="Salamov A."/>
            <person name="Braich B."/>
            <person name="Kosarev P."/>
            <person name="Mahmoud A."/>
            <person name="Hajiyev E."/>
            <person name="Babayeva S."/>
            <person name="Izzatullayeva V."/>
            <person name="Mammadov A."/>
            <person name="Mammadov A."/>
            <person name="Sharifova S."/>
            <person name="Ojaghi J."/>
            <person name="Eynullazada K."/>
            <person name="Bayramov B."/>
            <person name="Abdulazimova A."/>
            <person name="Shahmuradov I."/>
        </authorList>
    </citation>
    <scope>NUCLEOTIDE SEQUENCE [LARGE SCALE GENOMIC DNA]</scope>
    <source>
        <strain evidence="3">cv. AG2017</strain>
        <tissue evidence="2">Leaf</tissue>
    </source>
</reference>
<dbReference type="AlphaFoldDB" id="A0A2I0KAJ9"/>
<comment type="caution">
    <text evidence="2">The sequence shown here is derived from an EMBL/GenBank/DDBJ whole genome shotgun (WGS) entry which is preliminary data.</text>
</comment>
<evidence type="ECO:0000313" key="2">
    <source>
        <dbReference type="EMBL" id="PKI65568.1"/>
    </source>
</evidence>